<comment type="caution">
    <text evidence="1">The sequence shown here is derived from an EMBL/GenBank/DDBJ whole genome shotgun (WGS) entry which is preliminary data.</text>
</comment>
<sequence length="150" mass="16133">MKLLKLPIAVLGYSLIAIFLSATPAMSQEVLRPISPKFTPDPQVYSGNASGGLPLQSVANRKANGQCQGLTQQSANHSLTLQKNFGFLALKLISDRNLSLLVQGPDGVYCRSGKNPELSGAWMAGKYEIWVGTMNGESSSYQLTISETNQ</sequence>
<dbReference type="Proteomes" id="UP001152872">
    <property type="component" value="Unassembled WGS sequence"/>
</dbReference>
<dbReference type="EMBL" id="VBTY01000010">
    <property type="protein sequence ID" value="MDG3493387.1"/>
    <property type="molecule type" value="Genomic_DNA"/>
</dbReference>
<dbReference type="RefSeq" id="WP_009625427.1">
    <property type="nucleotide sequence ID" value="NZ_VBTY01000010.1"/>
</dbReference>
<gene>
    <name evidence="1" type="ORF">FEV09_02340</name>
</gene>
<keyword evidence="2" id="KW-1185">Reference proteome</keyword>
<dbReference type="AlphaFoldDB" id="A0A9X4M6H4"/>
<name>A0A9X4M6H4_9CYAN</name>
<evidence type="ECO:0000313" key="1">
    <source>
        <dbReference type="EMBL" id="MDG3493387.1"/>
    </source>
</evidence>
<accession>A0A9X4M6H4</accession>
<organism evidence="1 2">
    <name type="scientific">Pseudanabaena catenata USMAC16</name>
    <dbReference type="NCBI Taxonomy" id="1855837"/>
    <lineage>
        <taxon>Bacteria</taxon>
        <taxon>Bacillati</taxon>
        <taxon>Cyanobacteriota</taxon>
        <taxon>Cyanophyceae</taxon>
        <taxon>Pseudanabaenales</taxon>
        <taxon>Pseudanabaenaceae</taxon>
        <taxon>Pseudanabaena</taxon>
    </lineage>
</organism>
<proteinExistence type="predicted"/>
<reference evidence="1" key="1">
    <citation type="submission" date="2019-05" db="EMBL/GenBank/DDBJ databases">
        <title>Whole genome sequencing of Pseudanabaena catenata USMAC16.</title>
        <authorList>
            <person name="Khan Z."/>
            <person name="Omar W.M."/>
            <person name="Convey P."/>
            <person name="Merican F."/>
            <person name="Najimudin N."/>
        </authorList>
    </citation>
    <scope>NUCLEOTIDE SEQUENCE</scope>
    <source>
        <strain evidence="1">USMAC16</strain>
    </source>
</reference>
<protein>
    <submittedName>
        <fullName evidence="1">Uncharacterized protein</fullName>
    </submittedName>
</protein>
<evidence type="ECO:0000313" key="2">
    <source>
        <dbReference type="Proteomes" id="UP001152872"/>
    </source>
</evidence>